<reference evidence="9 10" key="1">
    <citation type="submission" date="2019-02" db="EMBL/GenBank/DDBJ databases">
        <title>Deep-cultivation of Planctomycetes and their phenomic and genomic characterization uncovers novel biology.</title>
        <authorList>
            <person name="Wiegand S."/>
            <person name="Jogler M."/>
            <person name="Boedeker C."/>
            <person name="Pinto D."/>
            <person name="Vollmers J."/>
            <person name="Rivas-Marin E."/>
            <person name="Kohn T."/>
            <person name="Peeters S.H."/>
            <person name="Heuer A."/>
            <person name="Rast P."/>
            <person name="Oberbeckmann S."/>
            <person name="Bunk B."/>
            <person name="Jeske O."/>
            <person name="Meyerdierks A."/>
            <person name="Storesund J.E."/>
            <person name="Kallscheuer N."/>
            <person name="Luecker S."/>
            <person name="Lage O.M."/>
            <person name="Pohl T."/>
            <person name="Merkel B.J."/>
            <person name="Hornburger P."/>
            <person name="Mueller R.-W."/>
            <person name="Bruemmer F."/>
            <person name="Labrenz M."/>
            <person name="Spormann A.M."/>
            <person name="Op Den Camp H."/>
            <person name="Overmann J."/>
            <person name="Amann R."/>
            <person name="Jetten M.S.M."/>
            <person name="Mascher T."/>
            <person name="Medema M.H."/>
            <person name="Devos D.P."/>
            <person name="Kaster A.-K."/>
            <person name="Ovreas L."/>
            <person name="Rohde M."/>
            <person name="Galperin M.Y."/>
            <person name="Jogler C."/>
        </authorList>
    </citation>
    <scope>NUCLEOTIDE SEQUENCE [LARGE SCALE GENOMIC DNA]</scope>
    <source>
        <strain evidence="9 10">Pan14r</strain>
    </source>
</reference>
<keyword evidence="6" id="KW-0456">Lyase</keyword>
<evidence type="ECO:0000313" key="9">
    <source>
        <dbReference type="EMBL" id="TWT70147.1"/>
    </source>
</evidence>
<dbReference type="InterPro" id="IPR031337">
    <property type="entry name" value="KDPG/KHG_AS_1"/>
</dbReference>
<dbReference type="PANTHER" id="PTHR30246">
    <property type="entry name" value="2-KETO-3-DEOXY-6-PHOSPHOGLUCONATE ALDOLASE"/>
    <property type="match status" value="1"/>
</dbReference>
<comment type="similarity">
    <text evidence="3">Belongs to the KHG/KDPG aldolase family.</text>
</comment>
<comment type="caution">
    <text evidence="9">The sequence shown here is derived from an EMBL/GenBank/DDBJ whole genome shotgun (WGS) entry which is preliminary data.</text>
</comment>
<dbReference type="Gene3D" id="3.20.20.70">
    <property type="entry name" value="Aldolase class I"/>
    <property type="match status" value="1"/>
</dbReference>
<evidence type="ECO:0000256" key="7">
    <source>
        <dbReference type="ARBA" id="ARBA00023270"/>
    </source>
</evidence>
<dbReference type="OrthoDB" id="9802667at2"/>
<keyword evidence="10" id="KW-1185">Reference proteome</keyword>
<evidence type="ECO:0000256" key="2">
    <source>
        <dbReference type="ARBA" id="ARBA00004736"/>
    </source>
</evidence>
<comment type="pathway">
    <text evidence="2">Carbohydrate acid metabolism; 2-dehydro-3-deoxy-D-gluconate degradation; D-glyceraldehyde 3-phosphate and pyruvate from 2-dehydro-3-deoxy-D-gluconate: step 2/2.</text>
</comment>
<dbReference type="InterPro" id="IPR000887">
    <property type="entry name" value="Aldlse_KDPG_KHG"/>
</dbReference>
<dbReference type="InterPro" id="IPR013785">
    <property type="entry name" value="Aldolase_TIM"/>
</dbReference>
<dbReference type="NCBIfam" id="NF004325">
    <property type="entry name" value="PRK05718.1"/>
    <property type="match status" value="1"/>
</dbReference>
<dbReference type="EC" id="4.1.2.14" evidence="5"/>
<dbReference type="RefSeq" id="WP_145301025.1">
    <property type="nucleotide sequence ID" value="NZ_CP036319.1"/>
</dbReference>
<dbReference type="AlphaFoldDB" id="A0A5C5Y3D2"/>
<evidence type="ECO:0000256" key="3">
    <source>
        <dbReference type="ARBA" id="ARBA00006906"/>
    </source>
</evidence>
<gene>
    <name evidence="9" type="primary">eda_1</name>
    <name evidence="9" type="ORF">Pan14r_24470</name>
</gene>
<dbReference type="SUPFAM" id="SSF51569">
    <property type="entry name" value="Aldolase"/>
    <property type="match status" value="1"/>
</dbReference>
<dbReference type="PROSITE" id="PS00159">
    <property type="entry name" value="ALDOLASE_KDPG_KHG_1"/>
    <property type="match status" value="1"/>
</dbReference>
<dbReference type="Pfam" id="PF01081">
    <property type="entry name" value="Aldolase"/>
    <property type="match status" value="1"/>
</dbReference>
<dbReference type="PROSITE" id="PS00160">
    <property type="entry name" value="ALDOLASE_KDPG_KHG_2"/>
    <property type="match status" value="1"/>
</dbReference>
<comment type="catalytic activity">
    <reaction evidence="1">
        <text>2-dehydro-3-deoxy-6-phospho-D-gluconate = D-glyceraldehyde 3-phosphate + pyruvate</text>
        <dbReference type="Rhea" id="RHEA:17089"/>
        <dbReference type="ChEBI" id="CHEBI:15361"/>
        <dbReference type="ChEBI" id="CHEBI:57569"/>
        <dbReference type="ChEBI" id="CHEBI:59776"/>
        <dbReference type="EC" id="4.1.2.14"/>
    </reaction>
</comment>
<evidence type="ECO:0000313" key="10">
    <source>
        <dbReference type="Proteomes" id="UP000317238"/>
    </source>
</evidence>
<keyword evidence="7" id="KW-0704">Schiff base</keyword>
<accession>A0A5C5Y3D2</accession>
<evidence type="ECO:0000256" key="8">
    <source>
        <dbReference type="ARBA" id="ARBA00023277"/>
    </source>
</evidence>
<sequence>MATVPQDVIEKHRLVPVIVLQDAGHAEPLGRALVSGGLPIAEVTFRTDAAGESIRRMAENPDLCVGAGTVLTTEQVDQAQDAGASFIVSPGLNPKVVRHALDKGIPVFPGVSNPSDIEMGLDLGLNTLKFFPAEAVGGVKLLKAVSAPYHHVRFIPTGGISPANVKDYLQLASVLACGGSWMVPQDRITQSDFESVERLVAEAVTLATPN</sequence>
<organism evidence="9 10">
    <name type="scientific">Crateriforma conspicua</name>
    <dbReference type="NCBI Taxonomy" id="2527996"/>
    <lineage>
        <taxon>Bacteria</taxon>
        <taxon>Pseudomonadati</taxon>
        <taxon>Planctomycetota</taxon>
        <taxon>Planctomycetia</taxon>
        <taxon>Planctomycetales</taxon>
        <taxon>Planctomycetaceae</taxon>
        <taxon>Crateriforma</taxon>
    </lineage>
</organism>
<name>A0A5C5Y3D2_9PLAN</name>
<evidence type="ECO:0000256" key="5">
    <source>
        <dbReference type="ARBA" id="ARBA00013063"/>
    </source>
</evidence>
<evidence type="ECO:0000256" key="1">
    <source>
        <dbReference type="ARBA" id="ARBA00000654"/>
    </source>
</evidence>
<dbReference type="CDD" id="cd00452">
    <property type="entry name" value="KDPG_aldolase"/>
    <property type="match status" value="1"/>
</dbReference>
<evidence type="ECO:0000256" key="6">
    <source>
        <dbReference type="ARBA" id="ARBA00023239"/>
    </source>
</evidence>
<protein>
    <recommendedName>
        <fullName evidence="5">2-dehydro-3-deoxy-phosphogluconate aldolase</fullName>
        <ecNumber evidence="5">4.1.2.14</ecNumber>
    </recommendedName>
</protein>
<dbReference type="Proteomes" id="UP000317238">
    <property type="component" value="Unassembled WGS sequence"/>
</dbReference>
<dbReference type="PANTHER" id="PTHR30246:SF1">
    <property type="entry name" value="2-DEHYDRO-3-DEOXY-6-PHOSPHOGALACTONATE ALDOLASE-RELATED"/>
    <property type="match status" value="1"/>
</dbReference>
<proteinExistence type="inferred from homology"/>
<comment type="subunit">
    <text evidence="4">Homotrimer.</text>
</comment>
<keyword evidence="8" id="KW-0119">Carbohydrate metabolism</keyword>
<evidence type="ECO:0000256" key="4">
    <source>
        <dbReference type="ARBA" id="ARBA00011233"/>
    </source>
</evidence>
<dbReference type="EMBL" id="SJPL01000001">
    <property type="protein sequence ID" value="TWT70147.1"/>
    <property type="molecule type" value="Genomic_DNA"/>
</dbReference>
<dbReference type="InterPro" id="IPR031338">
    <property type="entry name" value="KDPG/KHG_AS_2"/>
</dbReference>
<dbReference type="NCBIfam" id="TIGR01182">
    <property type="entry name" value="eda"/>
    <property type="match status" value="1"/>
</dbReference>
<dbReference type="GO" id="GO:0008675">
    <property type="term" value="F:2-dehydro-3-deoxy-phosphogluconate aldolase activity"/>
    <property type="evidence" value="ECO:0007669"/>
    <property type="project" value="UniProtKB-EC"/>
</dbReference>